<dbReference type="InterPro" id="IPR006016">
    <property type="entry name" value="UspA"/>
</dbReference>
<dbReference type="Proteomes" id="UP000321659">
    <property type="component" value="Unassembled WGS sequence"/>
</dbReference>
<gene>
    <name evidence="3" type="primary">uspA4</name>
    <name evidence="3" type="ORF">LABALGLTS371_13500</name>
</gene>
<dbReference type="Gene3D" id="3.40.50.620">
    <property type="entry name" value="HUPs"/>
    <property type="match status" value="1"/>
</dbReference>
<comment type="caution">
    <text evidence="3">The sequence shown here is derived from an EMBL/GenBank/DDBJ whole genome shotgun (WGS) entry which is preliminary data.</text>
</comment>
<reference evidence="3 4" key="1">
    <citation type="submission" date="2019-04" db="EMBL/GenBank/DDBJ databases">
        <title>In vitro growth and metabolic characteristics of meat-borne Lactobacillus algidus strains.</title>
        <authorList>
            <person name="Sade E."/>
            <person name="Per J."/>
            <person name="Tytti H."/>
            <person name="Johanna B.K."/>
        </authorList>
    </citation>
    <scope>NUCLEOTIDE SEQUENCE [LARGE SCALE GENOMIC DNA]</scope>
    <source>
        <strain evidence="3 4">LTS37-1</strain>
    </source>
</reference>
<dbReference type="PANTHER" id="PTHR46268:SF6">
    <property type="entry name" value="UNIVERSAL STRESS PROTEIN UP12"/>
    <property type="match status" value="1"/>
</dbReference>
<dbReference type="InterPro" id="IPR014729">
    <property type="entry name" value="Rossmann-like_a/b/a_fold"/>
</dbReference>
<protein>
    <submittedName>
        <fullName evidence="3">Universal stress protein</fullName>
    </submittedName>
</protein>
<sequence length="154" mass="16983">MAMFEQLYKKVMVGIDGSAQSERAFNQAVDSTLKNEASLLIVHVVERSVDNTFSEDEDDVTTEVRRLNDTLADYKQVALDKGVNHVETILAYGSPKVLLSREIPEEKHVDLIMVGQTGANAVERFVNGSTTDAILRNASCDVLVISDKKKGINK</sequence>
<name>A0A5C6MC75_9LACO</name>
<dbReference type="AlphaFoldDB" id="A0A5C6MC75"/>
<evidence type="ECO:0000313" key="3">
    <source>
        <dbReference type="EMBL" id="TWW10451.1"/>
    </source>
</evidence>
<proteinExistence type="inferred from homology"/>
<dbReference type="EMBL" id="SRRQ01000012">
    <property type="protein sequence ID" value="TWW10451.1"/>
    <property type="molecule type" value="Genomic_DNA"/>
</dbReference>
<evidence type="ECO:0000313" key="4">
    <source>
        <dbReference type="Proteomes" id="UP000321659"/>
    </source>
</evidence>
<dbReference type="CDD" id="cd00293">
    <property type="entry name" value="USP-like"/>
    <property type="match status" value="1"/>
</dbReference>
<comment type="similarity">
    <text evidence="1">Belongs to the universal stress protein A family.</text>
</comment>
<dbReference type="InterPro" id="IPR006015">
    <property type="entry name" value="Universal_stress_UspA"/>
</dbReference>
<dbReference type="PANTHER" id="PTHR46268">
    <property type="entry name" value="STRESS RESPONSE PROTEIN NHAX"/>
    <property type="match status" value="1"/>
</dbReference>
<dbReference type="Pfam" id="PF00582">
    <property type="entry name" value="Usp"/>
    <property type="match status" value="1"/>
</dbReference>
<dbReference type="PRINTS" id="PR01438">
    <property type="entry name" value="UNVRSLSTRESS"/>
</dbReference>
<accession>A0A5C6MC75</accession>
<dbReference type="SUPFAM" id="SSF52402">
    <property type="entry name" value="Adenine nucleotide alpha hydrolases-like"/>
    <property type="match status" value="1"/>
</dbReference>
<feature type="domain" description="UspA" evidence="2">
    <location>
        <begin position="8"/>
        <end position="145"/>
    </location>
</feature>
<organism evidence="3 4">
    <name type="scientific">Dellaglioa algida</name>
    <dbReference type="NCBI Taxonomy" id="105612"/>
    <lineage>
        <taxon>Bacteria</taxon>
        <taxon>Bacillati</taxon>
        <taxon>Bacillota</taxon>
        <taxon>Bacilli</taxon>
        <taxon>Lactobacillales</taxon>
        <taxon>Lactobacillaceae</taxon>
        <taxon>Dellaglioa</taxon>
    </lineage>
</organism>
<evidence type="ECO:0000259" key="2">
    <source>
        <dbReference type="Pfam" id="PF00582"/>
    </source>
</evidence>
<evidence type="ECO:0000256" key="1">
    <source>
        <dbReference type="ARBA" id="ARBA00008791"/>
    </source>
</evidence>